<keyword evidence="9 11" id="KW-0234">DNA repair</keyword>
<evidence type="ECO:0000256" key="2">
    <source>
        <dbReference type="ARBA" id="ARBA00022741"/>
    </source>
</evidence>
<reference evidence="14 15" key="2">
    <citation type="submission" date="2020-04" db="EMBL/GenBank/DDBJ databases">
        <title>Complete genome sequence of Alteromonas pelagimontana 5.12T.</title>
        <authorList>
            <person name="Sinha R.K."/>
            <person name="Krishnan K.P."/>
            <person name="Kurian J.P."/>
        </authorList>
    </citation>
    <scope>NUCLEOTIDE SEQUENCE [LARGE SCALE GENOMIC DNA]</scope>
    <source>
        <strain evidence="14 15">5.12</strain>
    </source>
</reference>
<proteinExistence type="inferred from homology"/>
<comment type="function">
    <text evidence="11">A helicase/nuclease that prepares dsDNA breaks (DSB) for recombinational DNA repair. Binds to DSBs and unwinds DNA via a highly rapid and processive ATP-dependent bidirectional helicase activity. Unwinds dsDNA until it encounters a Chi (crossover hotspot instigator) sequence from the 3' direction. Cuts ssDNA a few nucleotides 3' to the Chi site. The properties and activities of the enzyme are changed at Chi. The Chi-altered holoenzyme produces a long 3'-ssDNA overhang and facilitates RecA-binding to the ssDNA for homologous DNA recombination and repair. Holoenzyme degrades any linearized DNA that is unable to undergo homologous recombination. In the holoenzyme this subunit has ssDNA-dependent ATPase and 5'-3' helicase activity. When added to pre-assembled RecBC greatly stimulates nuclease activity and augments holoenzyme processivity. Negatively regulates the RecA-loading ability of RecBCD.</text>
</comment>
<evidence type="ECO:0000256" key="5">
    <source>
        <dbReference type="ARBA" id="ARBA00022806"/>
    </source>
</evidence>
<dbReference type="Pfam" id="PF21185">
    <property type="entry name" value="RecD_N"/>
    <property type="match status" value="1"/>
</dbReference>
<dbReference type="InterPro" id="IPR006344">
    <property type="entry name" value="RecD"/>
</dbReference>
<dbReference type="PANTHER" id="PTHR43788:SF6">
    <property type="entry name" value="DNA HELICASE B"/>
    <property type="match status" value="1"/>
</dbReference>
<evidence type="ECO:0000256" key="9">
    <source>
        <dbReference type="ARBA" id="ARBA00023204"/>
    </source>
</evidence>
<dbReference type="InterPro" id="IPR027785">
    <property type="entry name" value="UvrD-like_helicase_C"/>
</dbReference>
<keyword evidence="1 11" id="KW-0540">Nuclease</keyword>
<keyword evidence="15" id="KW-1185">Reference proteome</keyword>
<keyword evidence="4 11" id="KW-0378">Hydrolase</keyword>
<dbReference type="SUPFAM" id="SSF52540">
    <property type="entry name" value="P-loop containing nucleoside triphosphate hydrolases"/>
    <property type="match status" value="1"/>
</dbReference>
<protein>
    <recommendedName>
        <fullName evidence="11">RecBCD enzyme subunit RecD</fullName>
        <ecNumber evidence="11">5.6.2.3</ecNumber>
    </recommendedName>
    <alternativeName>
        <fullName evidence="11">DNA 5'-3' helicase subunit RecD</fullName>
    </alternativeName>
    <alternativeName>
        <fullName evidence="11">Exonuclease V subunit RecD</fullName>
        <shortName evidence="11">ExoV subunit RecD</shortName>
    </alternativeName>
    <alternativeName>
        <fullName evidence="11">Helicase/nuclease RecBCD subunit RecD</fullName>
    </alternativeName>
</protein>
<evidence type="ECO:0000259" key="13">
    <source>
        <dbReference type="Pfam" id="PF21185"/>
    </source>
</evidence>
<accession>A0A6M4MHD6</accession>
<dbReference type="InterPro" id="IPR050534">
    <property type="entry name" value="Coronavir_polyprotein_1ab"/>
</dbReference>
<evidence type="ECO:0000256" key="8">
    <source>
        <dbReference type="ARBA" id="ARBA00023125"/>
    </source>
</evidence>
<evidence type="ECO:0000259" key="12">
    <source>
        <dbReference type="Pfam" id="PF13538"/>
    </source>
</evidence>
<dbReference type="KEGG" id="apel:CA267_017065"/>
<dbReference type="GO" id="GO:0043139">
    <property type="term" value="F:5'-3' DNA helicase activity"/>
    <property type="evidence" value="ECO:0007669"/>
    <property type="project" value="UniProtKB-UniRule"/>
</dbReference>
<reference evidence="15" key="1">
    <citation type="submission" date="2014-12" db="EMBL/GenBank/DDBJ databases">
        <title>Complete genome sequence of a multi-drug resistant Klebsiella pneumoniae.</title>
        <authorList>
            <person name="Hua X."/>
            <person name="Chen Q."/>
            <person name="Li X."/>
            <person name="Feng Y."/>
            <person name="Ruan Z."/>
            <person name="Yu Y."/>
        </authorList>
    </citation>
    <scope>NUCLEOTIDE SEQUENCE [LARGE SCALE GENOMIC DNA]</scope>
    <source>
        <strain evidence="15">5.12</strain>
    </source>
</reference>
<dbReference type="InterPro" id="IPR041851">
    <property type="entry name" value="RecD_N_sf"/>
</dbReference>
<feature type="domain" description="UvrD-like helicase C-terminal" evidence="12">
    <location>
        <begin position="541"/>
        <end position="592"/>
    </location>
</feature>
<dbReference type="AlphaFoldDB" id="A0A6M4MHD6"/>
<feature type="binding site" evidence="11">
    <location>
        <begin position="180"/>
        <end position="187"/>
    </location>
    <ligand>
        <name>ATP</name>
        <dbReference type="ChEBI" id="CHEBI:30616"/>
    </ligand>
</feature>
<evidence type="ECO:0000256" key="1">
    <source>
        <dbReference type="ARBA" id="ARBA00022722"/>
    </source>
</evidence>
<dbReference type="PANTHER" id="PTHR43788">
    <property type="entry name" value="DNA2/NAM7 HELICASE FAMILY MEMBER"/>
    <property type="match status" value="1"/>
</dbReference>
<evidence type="ECO:0000256" key="11">
    <source>
        <dbReference type="HAMAP-Rule" id="MF_01487"/>
    </source>
</evidence>
<evidence type="ECO:0000313" key="14">
    <source>
        <dbReference type="EMBL" id="QJR82338.1"/>
    </source>
</evidence>
<dbReference type="CDD" id="cd18809">
    <property type="entry name" value="SF1_C_RecD"/>
    <property type="match status" value="1"/>
</dbReference>
<keyword evidence="5 11" id="KW-0347">Helicase</keyword>
<dbReference type="GO" id="GO:0009338">
    <property type="term" value="C:exodeoxyribonuclease V complex"/>
    <property type="evidence" value="ECO:0007669"/>
    <property type="project" value="InterPro"/>
</dbReference>
<dbReference type="Proteomes" id="UP000219285">
    <property type="component" value="Chromosome"/>
</dbReference>
<sequence length="624" mass="68670">MSRESFTAATKRLAGLEAIDFYFARLMTELFDATPETADDWFHILLALSYAQRQGNTCLNLSAIANQTWFAQPDDDKAGYRFPDYDRLHALTQFCLQGDADGCLVYWQGRLYSQRYWQFETDVAETIAARLAVEPLDDGQYSRLAALWPEIFDVDPQSQQNWQQIATASSLSQRFTIINGGPGTGKTYTVTRLMLALQAAYENKLHIQLAAPTGKAAQRLSESVSASLHAIAGEKTAALKPYIPNEAVTLHRLLGLQRFGVQTRKNAVSPLTCDVLIVDEASMVDLALMARLCRALPANAQLVLVGDAEQLPAVESGNVLEALLAEHSSGSVTPAMAAHIKRLCPHLPALPVSETSRSYVQTLQVSHRFAGNIALVATAIKNSDAEFAWRNIKQIDTVQGFNLLENQEVRQLPSQDLSQQLRTLARKSFSNIVKSQSLEEAMTAVNYCRWLSPVRKGPLGVEQLNQQIESALGLGGALNGRTYYRGRPVMVLENQYSQGLFNGDVGLIWPDDEGNLKAWFEKAEGGYRGLSISRLPRVETVFAMTVHKSQGSEFAQVVLFIPDATGSQMDSVCTRELLYTGLTRARQGALLVSSQSRFADVVATRQQRFSGLAQAIVTKLGGNS</sequence>
<dbReference type="GO" id="GO:0003677">
    <property type="term" value="F:DNA binding"/>
    <property type="evidence" value="ECO:0007669"/>
    <property type="project" value="UniProtKB-UniRule"/>
</dbReference>
<dbReference type="Pfam" id="PF13245">
    <property type="entry name" value="AAA_19"/>
    <property type="match status" value="1"/>
</dbReference>
<dbReference type="InterPro" id="IPR027417">
    <property type="entry name" value="P-loop_NTPase"/>
</dbReference>
<dbReference type="EC" id="5.6.2.3" evidence="11"/>
<comment type="miscellaneous">
    <text evidence="11">In the RecBCD complex, RecB has a slow 3'-5' helicase, an exonuclease activity and loads RecA onto ssDNA, RecD has a fast 5'-3' helicase activity, while RecC stimulates the ATPase and processivity of the RecB helicase and contributes to recognition of the Chi site.</text>
</comment>
<name>A0A6M4MHD6_9ALTE</name>
<comment type="similarity">
    <text evidence="11">Belongs to the RecD family.</text>
</comment>
<organism evidence="14 15">
    <name type="scientific">Alteromonas pelagimontana</name>
    <dbReference type="NCBI Taxonomy" id="1858656"/>
    <lineage>
        <taxon>Bacteria</taxon>
        <taxon>Pseudomonadati</taxon>
        <taxon>Pseudomonadota</taxon>
        <taxon>Gammaproteobacteria</taxon>
        <taxon>Alteromonadales</taxon>
        <taxon>Alteromonadaceae</taxon>
        <taxon>Alteromonas/Salinimonas group</taxon>
        <taxon>Alteromonas</taxon>
    </lineage>
</organism>
<dbReference type="CDD" id="cd17933">
    <property type="entry name" value="DEXSc_RecD-like"/>
    <property type="match status" value="1"/>
</dbReference>
<keyword evidence="6 11" id="KW-0269">Exonuclease</keyword>
<dbReference type="Gene3D" id="2.30.30.940">
    <property type="match status" value="1"/>
</dbReference>
<dbReference type="HAMAP" id="MF_01487">
    <property type="entry name" value="RecD"/>
    <property type="match status" value="1"/>
</dbReference>
<feature type="domain" description="RecBCD enzyme subunit RecD N-terminal" evidence="13">
    <location>
        <begin position="16"/>
        <end position="77"/>
    </location>
</feature>
<comment type="subunit">
    <text evidence="11">Heterotrimer of RecB, RecC and RecD. All subunits contribute to DNA-binding.</text>
</comment>
<dbReference type="GO" id="GO:0005524">
    <property type="term" value="F:ATP binding"/>
    <property type="evidence" value="ECO:0007669"/>
    <property type="project" value="UniProtKB-UniRule"/>
</dbReference>
<evidence type="ECO:0000256" key="3">
    <source>
        <dbReference type="ARBA" id="ARBA00022763"/>
    </source>
</evidence>
<evidence type="ECO:0000256" key="7">
    <source>
        <dbReference type="ARBA" id="ARBA00022840"/>
    </source>
</evidence>
<dbReference type="EMBL" id="CP052766">
    <property type="protein sequence ID" value="QJR82338.1"/>
    <property type="molecule type" value="Genomic_DNA"/>
</dbReference>
<dbReference type="GO" id="GO:0008854">
    <property type="term" value="F:exodeoxyribonuclease V activity"/>
    <property type="evidence" value="ECO:0007669"/>
    <property type="project" value="InterPro"/>
</dbReference>
<evidence type="ECO:0000256" key="10">
    <source>
        <dbReference type="ARBA" id="ARBA00023235"/>
    </source>
</evidence>
<evidence type="ECO:0000256" key="4">
    <source>
        <dbReference type="ARBA" id="ARBA00022801"/>
    </source>
</evidence>
<dbReference type="Gene3D" id="3.40.50.300">
    <property type="entry name" value="P-loop containing nucleotide triphosphate hydrolases"/>
    <property type="match status" value="2"/>
</dbReference>
<dbReference type="NCBIfam" id="TIGR01447">
    <property type="entry name" value="recD"/>
    <property type="match status" value="1"/>
</dbReference>
<keyword evidence="2 11" id="KW-0547">Nucleotide-binding</keyword>
<comment type="catalytic activity">
    <reaction evidence="11">
        <text>ATP + H2O = ADP + phosphate + H(+)</text>
        <dbReference type="Rhea" id="RHEA:13065"/>
        <dbReference type="ChEBI" id="CHEBI:15377"/>
        <dbReference type="ChEBI" id="CHEBI:15378"/>
        <dbReference type="ChEBI" id="CHEBI:30616"/>
        <dbReference type="ChEBI" id="CHEBI:43474"/>
        <dbReference type="ChEBI" id="CHEBI:456216"/>
        <dbReference type="EC" id="5.6.2.3"/>
    </reaction>
</comment>
<dbReference type="GO" id="GO:0000724">
    <property type="term" value="P:double-strand break repair via homologous recombination"/>
    <property type="evidence" value="ECO:0007669"/>
    <property type="project" value="UniProtKB-UniRule"/>
</dbReference>
<dbReference type="RefSeq" id="WP_075609670.1">
    <property type="nucleotide sequence ID" value="NZ_CP052766.1"/>
</dbReference>
<keyword evidence="7 11" id="KW-0067">ATP-binding</keyword>
<keyword evidence="8 11" id="KW-0238">DNA-binding</keyword>
<dbReference type="Pfam" id="PF13538">
    <property type="entry name" value="UvrD_C_2"/>
    <property type="match status" value="1"/>
</dbReference>
<keyword evidence="10 11" id="KW-0413">Isomerase</keyword>
<dbReference type="Gene3D" id="1.10.10.1020">
    <property type="entry name" value="RecBCD complex, subunit RecD, N-terminal domain"/>
    <property type="match status" value="1"/>
</dbReference>
<gene>
    <name evidence="11 14" type="primary">recD</name>
    <name evidence="14" type="ORF">CA267_017065</name>
</gene>
<evidence type="ECO:0000313" key="15">
    <source>
        <dbReference type="Proteomes" id="UP000219285"/>
    </source>
</evidence>
<evidence type="ECO:0000256" key="6">
    <source>
        <dbReference type="ARBA" id="ARBA00022839"/>
    </source>
</evidence>
<dbReference type="GO" id="GO:0017116">
    <property type="term" value="F:single-stranded DNA helicase activity"/>
    <property type="evidence" value="ECO:0007669"/>
    <property type="project" value="TreeGrafter"/>
</dbReference>
<dbReference type="OrthoDB" id="9803432at2"/>
<dbReference type="InterPro" id="IPR049550">
    <property type="entry name" value="RecD_N"/>
</dbReference>
<keyword evidence="3 11" id="KW-0227">DNA damage</keyword>